<dbReference type="Pfam" id="PF16898">
    <property type="entry name" value="TOPRIM_C"/>
    <property type="match status" value="1"/>
</dbReference>
<dbReference type="Proteomes" id="UP000729402">
    <property type="component" value="Unassembled WGS sequence"/>
</dbReference>
<feature type="domain" description="C-terminal associated" evidence="7">
    <location>
        <begin position="40"/>
        <end position="108"/>
    </location>
</feature>
<evidence type="ECO:0000256" key="6">
    <source>
        <dbReference type="ARBA" id="ARBA00023235"/>
    </source>
</evidence>
<evidence type="ECO:0000259" key="7">
    <source>
        <dbReference type="Pfam" id="PF16898"/>
    </source>
</evidence>
<comment type="caution">
    <text evidence="8">The sequence shown here is derived from an EMBL/GenBank/DDBJ whole genome shotgun (WGS) entry which is preliminary data.</text>
</comment>
<evidence type="ECO:0000256" key="4">
    <source>
        <dbReference type="ARBA" id="ARBA00023029"/>
    </source>
</evidence>
<dbReference type="FunFam" id="3.30.1490.30:FF:000001">
    <property type="entry name" value="DNA topoisomerase 2"/>
    <property type="match status" value="1"/>
</dbReference>
<proteinExistence type="predicted"/>
<evidence type="ECO:0000313" key="8">
    <source>
        <dbReference type="EMBL" id="KAG8061014.1"/>
    </source>
</evidence>
<protein>
    <recommendedName>
        <fullName evidence="3">DNA topoisomerase (ATP-hydrolyzing)</fullName>
        <ecNumber evidence="3">5.6.2.2</ecNumber>
    </recommendedName>
</protein>
<sequence>MVKEMSRLKKDHDHIKGLLINFIHSFWLSLLKIPSFLVEFITPIIKATNTGNKSILLFYSMSEYEPWKETFGGNRGGWSIKHYKGLGTSTSAQGWKYFENIAKHKKDFV</sequence>
<organism evidence="8 9">
    <name type="scientific">Zizania palustris</name>
    <name type="common">Northern wild rice</name>
    <dbReference type="NCBI Taxonomy" id="103762"/>
    <lineage>
        <taxon>Eukaryota</taxon>
        <taxon>Viridiplantae</taxon>
        <taxon>Streptophyta</taxon>
        <taxon>Embryophyta</taxon>
        <taxon>Tracheophyta</taxon>
        <taxon>Spermatophyta</taxon>
        <taxon>Magnoliopsida</taxon>
        <taxon>Liliopsida</taxon>
        <taxon>Poales</taxon>
        <taxon>Poaceae</taxon>
        <taxon>BOP clade</taxon>
        <taxon>Oryzoideae</taxon>
        <taxon>Oryzeae</taxon>
        <taxon>Zizaniinae</taxon>
        <taxon>Zizania</taxon>
    </lineage>
</organism>
<gene>
    <name evidence="8" type="ORF">GUJ93_ZPchr0002g26076</name>
</gene>
<dbReference type="InterPro" id="IPR050634">
    <property type="entry name" value="DNA_Topoisomerase_II"/>
</dbReference>
<dbReference type="OrthoDB" id="276498at2759"/>
<reference evidence="8" key="1">
    <citation type="journal article" date="2021" name="bioRxiv">
        <title>Whole Genome Assembly and Annotation of Northern Wild Rice, Zizania palustris L., Supports a Whole Genome Duplication in the Zizania Genus.</title>
        <authorList>
            <person name="Haas M."/>
            <person name="Kono T."/>
            <person name="Macchietto M."/>
            <person name="Millas R."/>
            <person name="McGilp L."/>
            <person name="Shao M."/>
            <person name="Duquette J."/>
            <person name="Hirsch C.N."/>
            <person name="Kimball J."/>
        </authorList>
    </citation>
    <scope>NUCLEOTIDE SEQUENCE</scope>
    <source>
        <tissue evidence="8">Fresh leaf tissue</tissue>
    </source>
</reference>
<dbReference type="EMBL" id="JAAALK010000287">
    <property type="protein sequence ID" value="KAG8061014.1"/>
    <property type="molecule type" value="Genomic_DNA"/>
</dbReference>
<evidence type="ECO:0000313" key="9">
    <source>
        <dbReference type="Proteomes" id="UP000729402"/>
    </source>
</evidence>
<dbReference type="GO" id="GO:0000712">
    <property type="term" value="P:resolution of meiotic recombination intermediates"/>
    <property type="evidence" value="ECO:0007669"/>
    <property type="project" value="TreeGrafter"/>
</dbReference>
<evidence type="ECO:0000256" key="2">
    <source>
        <dbReference type="ARBA" id="ARBA00001946"/>
    </source>
</evidence>
<dbReference type="InterPro" id="IPR031660">
    <property type="entry name" value="TOPRIM_C"/>
</dbReference>
<evidence type="ECO:0000256" key="5">
    <source>
        <dbReference type="ARBA" id="ARBA00023125"/>
    </source>
</evidence>
<dbReference type="PANTHER" id="PTHR10169">
    <property type="entry name" value="DNA TOPOISOMERASE/GYRASE"/>
    <property type="match status" value="1"/>
</dbReference>
<comment type="catalytic activity">
    <reaction evidence="1">
        <text>ATP-dependent breakage, passage and rejoining of double-stranded DNA.</text>
        <dbReference type="EC" id="5.6.2.2"/>
    </reaction>
</comment>
<evidence type="ECO:0000256" key="3">
    <source>
        <dbReference type="ARBA" id="ARBA00012895"/>
    </source>
</evidence>
<dbReference type="PANTHER" id="PTHR10169:SF38">
    <property type="entry name" value="DNA TOPOISOMERASE 2"/>
    <property type="match status" value="1"/>
</dbReference>
<keyword evidence="9" id="KW-1185">Reference proteome</keyword>
<name>A0A8J5STB4_ZIZPA</name>
<evidence type="ECO:0000256" key="1">
    <source>
        <dbReference type="ARBA" id="ARBA00000185"/>
    </source>
</evidence>
<dbReference type="AlphaFoldDB" id="A0A8J5STB4"/>
<dbReference type="GO" id="GO:0003677">
    <property type="term" value="F:DNA binding"/>
    <property type="evidence" value="ECO:0007669"/>
    <property type="project" value="UniProtKB-KW"/>
</dbReference>
<dbReference type="EC" id="5.6.2.2" evidence="3"/>
<comment type="cofactor">
    <cofactor evidence="2">
        <name>Mg(2+)</name>
        <dbReference type="ChEBI" id="CHEBI:18420"/>
    </cofactor>
</comment>
<keyword evidence="5" id="KW-0238">DNA-binding</keyword>
<keyword evidence="6" id="KW-0413">Isomerase</keyword>
<reference evidence="8" key="2">
    <citation type="submission" date="2021-02" db="EMBL/GenBank/DDBJ databases">
        <authorList>
            <person name="Kimball J.A."/>
            <person name="Haas M.W."/>
            <person name="Macchietto M."/>
            <person name="Kono T."/>
            <person name="Duquette J."/>
            <person name="Shao M."/>
        </authorList>
    </citation>
    <scope>NUCLEOTIDE SEQUENCE</scope>
    <source>
        <tissue evidence="8">Fresh leaf tissue</tissue>
    </source>
</reference>
<keyword evidence="4" id="KW-0799">Topoisomerase</keyword>
<accession>A0A8J5STB4</accession>
<dbReference type="GO" id="GO:0005634">
    <property type="term" value="C:nucleus"/>
    <property type="evidence" value="ECO:0007669"/>
    <property type="project" value="TreeGrafter"/>
</dbReference>
<dbReference type="GO" id="GO:0003918">
    <property type="term" value="F:DNA topoisomerase type II (double strand cut, ATP-hydrolyzing) activity"/>
    <property type="evidence" value="ECO:0007669"/>
    <property type="project" value="UniProtKB-EC"/>
</dbReference>
<dbReference type="GO" id="GO:0000819">
    <property type="term" value="P:sister chromatid segregation"/>
    <property type="evidence" value="ECO:0007669"/>
    <property type="project" value="TreeGrafter"/>
</dbReference>